<keyword evidence="1" id="KW-0812">Transmembrane</keyword>
<dbReference type="OrthoDB" id="5341582at2759"/>
<keyword evidence="4" id="KW-1185">Reference proteome</keyword>
<proteinExistence type="predicted"/>
<protein>
    <recommendedName>
        <fullName evidence="2">DUF6594 domain-containing protein</fullName>
    </recommendedName>
</protein>
<dbReference type="AlphaFoldDB" id="A0A2J6TWW4"/>
<accession>A0A2J6TWW4</accession>
<keyword evidence="1" id="KW-0472">Membrane</keyword>
<keyword evidence="1" id="KW-1133">Transmembrane helix</keyword>
<dbReference type="InParanoid" id="A0A2J6TWW4"/>
<dbReference type="RefSeq" id="XP_024744424.1">
    <property type="nucleotide sequence ID" value="XM_024873618.1"/>
</dbReference>
<dbReference type="EMBL" id="KZ613740">
    <property type="protein sequence ID" value="PMD67520.1"/>
    <property type="molecule type" value="Genomic_DNA"/>
</dbReference>
<name>A0A2J6TWW4_9HELO</name>
<evidence type="ECO:0000313" key="4">
    <source>
        <dbReference type="Proteomes" id="UP000235371"/>
    </source>
</evidence>
<feature type="domain" description="DUF6594" evidence="2">
    <location>
        <begin position="37"/>
        <end position="277"/>
    </location>
</feature>
<feature type="transmembrane region" description="Helical" evidence="1">
    <location>
        <begin position="221"/>
        <end position="241"/>
    </location>
</feature>
<evidence type="ECO:0000313" key="3">
    <source>
        <dbReference type="EMBL" id="PMD67520.1"/>
    </source>
</evidence>
<gene>
    <name evidence="3" type="ORF">K444DRAFT_515667</name>
</gene>
<dbReference type="PANTHER" id="PTHR34502">
    <property type="entry name" value="DUF6594 DOMAIN-CONTAINING PROTEIN-RELATED"/>
    <property type="match status" value="1"/>
</dbReference>
<dbReference type="PANTHER" id="PTHR34502:SF5">
    <property type="entry name" value="DUF6594 DOMAIN-CONTAINING PROTEIN"/>
    <property type="match status" value="1"/>
</dbReference>
<feature type="transmembrane region" description="Helical" evidence="1">
    <location>
        <begin position="247"/>
        <end position="265"/>
    </location>
</feature>
<dbReference type="GeneID" id="36581698"/>
<dbReference type="Proteomes" id="UP000235371">
    <property type="component" value="Unassembled WGS sequence"/>
</dbReference>
<evidence type="ECO:0000259" key="2">
    <source>
        <dbReference type="Pfam" id="PF20237"/>
    </source>
</evidence>
<evidence type="ECO:0000256" key="1">
    <source>
        <dbReference type="SAM" id="Phobius"/>
    </source>
</evidence>
<dbReference type="Pfam" id="PF20237">
    <property type="entry name" value="DUF6594"/>
    <property type="match status" value="1"/>
</dbReference>
<sequence length="278" mass="31418">MRERVSTRVASYGNPHSNCKGVKVLTHNAVEEFRPGYPRYTALLSAHPSFHNFRRFTRTRLRLLLLKQDEIAVLEESLDKIDSAEECELFLGCRRRDANPARQEILRQLKLSLAEYDSMVDQNHRSLSLPESSQRDVQNLRNWIEGTSCLTRQESAYLEDCDDLMNLSGPADNAITRMESIVEDSLFWIDFAIRRARLTKVPRDGNILILGPWLRSISRSITTWLATLILLVPVIALNSIASSEGRLATIVLSSGILLSSVSLFTKASTIDIFITGAR</sequence>
<reference evidence="3 4" key="1">
    <citation type="submission" date="2016-04" db="EMBL/GenBank/DDBJ databases">
        <title>A degradative enzymes factory behind the ericoid mycorrhizal symbiosis.</title>
        <authorList>
            <consortium name="DOE Joint Genome Institute"/>
            <person name="Martino E."/>
            <person name="Morin E."/>
            <person name="Grelet G."/>
            <person name="Kuo A."/>
            <person name="Kohler A."/>
            <person name="Daghino S."/>
            <person name="Barry K."/>
            <person name="Choi C."/>
            <person name="Cichocki N."/>
            <person name="Clum A."/>
            <person name="Copeland A."/>
            <person name="Hainaut M."/>
            <person name="Haridas S."/>
            <person name="Labutti K."/>
            <person name="Lindquist E."/>
            <person name="Lipzen A."/>
            <person name="Khouja H.-R."/>
            <person name="Murat C."/>
            <person name="Ohm R."/>
            <person name="Olson A."/>
            <person name="Spatafora J."/>
            <person name="Veneault-Fourrey C."/>
            <person name="Henrissat B."/>
            <person name="Grigoriev I."/>
            <person name="Martin F."/>
            <person name="Perotto S."/>
        </authorList>
    </citation>
    <scope>NUCLEOTIDE SEQUENCE [LARGE SCALE GENOMIC DNA]</scope>
    <source>
        <strain evidence="3 4">E</strain>
    </source>
</reference>
<organism evidence="3 4">
    <name type="scientific">Hyaloscypha bicolor E</name>
    <dbReference type="NCBI Taxonomy" id="1095630"/>
    <lineage>
        <taxon>Eukaryota</taxon>
        <taxon>Fungi</taxon>
        <taxon>Dikarya</taxon>
        <taxon>Ascomycota</taxon>
        <taxon>Pezizomycotina</taxon>
        <taxon>Leotiomycetes</taxon>
        <taxon>Helotiales</taxon>
        <taxon>Hyaloscyphaceae</taxon>
        <taxon>Hyaloscypha</taxon>
        <taxon>Hyaloscypha bicolor</taxon>
    </lineage>
</organism>
<dbReference type="STRING" id="1095630.A0A2J6TWW4"/>
<dbReference type="InterPro" id="IPR046529">
    <property type="entry name" value="DUF6594"/>
</dbReference>